<keyword evidence="3 5" id="KW-0663">Pyridoxal phosphate</keyword>
<dbReference type="GO" id="GO:0030632">
    <property type="term" value="P:D-alanine biosynthetic process"/>
    <property type="evidence" value="ECO:0007669"/>
    <property type="project" value="UniProtKB-UniRule"/>
</dbReference>
<dbReference type="InterPro" id="IPR036615">
    <property type="entry name" value="Mur_ligase_C_dom_sf"/>
</dbReference>
<dbReference type="SMART" id="SM01005">
    <property type="entry name" value="Ala_racemase_C"/>
    <property type="match status" value="1"/>
</dbReference>
<dbReference type="Gene3D" id="2.40.37.10">
    <property type="entry name" value="Lyase, Ornithine Decarboxylase, Chain A, domain 1"/>
    <property type="match status" value="1"/>
</dbReference>
<dbReference type="GO" id="GO:0030170">
    <property type="term" value="F:pyridoxal phosphate binding"/>
    <property type="evidence" value="ECO:0007669"/>
    <property type="project" value="UniProtKB-UniRule"/>
</dbReference>
<dbReference type="Gene3D" id="3.40.1390.10">
    <property type="entry name" value="MurE/MurF, N-terminal domain"/>
    <property type="match status" value="1"/>
</dbReference>
<feature type="active site" description="Proton acceptor; specific for D-alanine" evidence="5">
    <location>
        <position position="498"/>
    </location>
</feature>
<dbReference type="PANTHER" id="PTHR30511:SF0">
    <property type="entry name" value="ALANINE RACEMASE, CATABOLIC-RELATED"/>
    <property type="match status" value="1"/>
</dbReference>
<dbReference type="Pfam" id="PF00842">
    <property type="entry name" value="Ala_racemase_C"/>
    <property type="match status" value="1"/>
</dbReference>
<dbReference type="Gene3D" id="3.90.190.20">
    <property type="entry name" value="Mur ligase, C-terminal domain"/>
    <property type="match status" value="1"/>
</dbReference>
<dbReference type="AlphaFoldDB" id="A0A1I2A6N5"/>
<dbReference type="SUPFAM" id="SSF53244">
    <property type="entry name" value="MurD-like peptide ligases, peptide-binding domain"/>
    <property type="match status" value="1"/>
</dbReference>
<dbReference type="SUPFAM" id="SSF51419">
    <property type="entry name" value="PLP-binding barrel"/>
    <property type="match status" value="1"/>
</dbReference>
<dbReference type="NCBIfam" id="TIGR00492">
    <property type="entry name" value="alr"/>
    <property type="match status" value="1"/>
</dbReference>
<dbReference type="EMBL" id="FONW01000001">
    <property type="protein sequence ID" value="SFE39218.1"/>
    <property type="molecule type" value="Genomic_DNA"/>
</dbReference>
<feature type="binding site" evidence="5 7">
    <location>
        <position position="596"/>
    </location>
    <ligand>
        <name>substrate</name>
    </ligand>
</feature>
<evidence type="ECO:0000256" key="2">
    <source>
        <dbReference type="ARBA" id="ARBA00001933"/>
    </source>
</evidence>
<dbReference type="GO" id="GO:0005524">
    <property type="term" value="F:ATP binding"/>
    <property type="evidence" value="ECO:0007669"/>
    <property type="project" value="InterPro"/>
</dbReference>
<dbReference type="SUPFAM" id="SSF63418">
    <property type="entry name" value="MurE/MurF N-terminal domain"/>
    <property type="match status" value="1"/>
</dbReference>
<dbReference type="PRINTS" id="PR00992">
    <property type="entry name" value="ALARACEMASE"/>
</dbReference>
<feature type="modified residue" description="N6-(pyridoxal phosphate)lysine" evidence="5 6">
    <location>
        <position position="498"/>
    </location>
</feature>
<reference evidence="9 10" key="1">
    <citation type="submission" date="2016-10" db="EMBL/GenBank/DDBJ databases">
        <authorList>
            <person name="de Groot N.N."/>
        </authorList>
    </citation>
    <scope>NUCLEOTIDE SEQUENCE [LARGE SCALE GENOMIC DNA]</scope>
    <source>
        <strain evidence="9 10">CGMCC 1.9156</strain>
    </source>
</reference>
<dbReference type="SUPFAM" id="SSF50621">
    <property type="entry name" value="Alanine racemase C-terminal domain-like"/>
    <property type="match status" value="1"/>
</dbReference>
<keyword evidence="10" id="KW-1185">Reference proteome</keyword>
<accession>A0A1I2A6N5</accession>
<dbReference type="Gene3D" id="3.40.1190.10">
    <property type="entry name" value="Mur-like, catalytic domain"/>
    <property type="match status" value="1"/>
</dbReference>
<evidence type="ECO:0000313" key="9">
    <source>
        <dbReference type="EMBL" id="SFE39218.1"/>
    </source>
</evidence>
<evidence type="ECO:0000313" key="10">
    <source>
        <dbReference type="Proteomes" id="UP000198964"/>
    </source>
</evidence>
<dbReference type="InterPro" id="IPR009006">
    <property type="entry name" value="Ala_racemase/Decarboxylase_C"/>
</dbReference>
<dbReference type="GO" id="GO:0016881">
    <property type="term" value="F:acid-amino acid ligase activity"/>
    <property type="evidence" value="ECO:0007669"/>
    <property type="project" value="InterPro"/>
</dbReference>
<dbReference type="InterPro" id="IPR035911">
    <property type="entry name" value="MurE/MurF_N"/>
</dbReference>
<comment type="pathway">
    <text evidence="5">Amino-acid biosynthesis; D-alanine biosynthesis; D-alanine from L-alanine: step 1/1.</text>
</comment>
<dbReference type="InterPro" id="IPR013221">
    <property type="entry name" value="Mur_ligase_cen"/>
</dbReference>
<evidence type="ECO:0000256" key="3">
    <source>
        <dbReference type="ARBA" id="ARBA00022898"/>
    </source>
</evidence>
<evidence type="ECO:0000256" key="6">
    <source>
        <dbReference type="PIRSR" id="PIRSR600821-50"/>
    </source>
</evidence>
<feature type="domain" description="Alanine racemase C-terminal" evidence="8">
    <location>
        <begin position="702"/>
        <end position="826"/>
    </location>
</feature>
<dbReference type="SUPFAM" id="SSF53623">
    <property type="entry name" value="MurD-like peptide ligases, catalytic domain"/>
    <property type="match status" value="1"/>
</dbReference>
<dbReference type="GO" id="GO:0005829">
    <property type="term" value="C:cytosol"/>
    <property type="evidence" value="ECO:0007669"/>
    <property type="project" value="TreeGrafter"/>
</dbReference>
<dbReference type="Pfam" id="PF08245">
    <property type="entry name" value="Mur_ligase_M"/>
    <property type="match status" value="1"/>
</dbReference>
<gene>
    <name evidence="9" type="ORF">SAMN05216283_10129</name>
</gene>
<dbReference type="Pfam" id="PF01168">
    <property type="entry name" value="Ala_racemase_N"/>
    <property type="match status" value="1"/>
</dbReference>
<dbReference type="HAMAP" id="MF_01201">
    <property type="entry name" value="Ala_racemase"/>
    <property type="match status" value="1"/>
</dbReference>
<dbReference type="UniPathway" id="UPA00042">
    <property type="reaction ID" value="UER00497"/>
</dbReference>
<comment type="cofactor">
    <cofactor evidence="2 5 6">
        <name>pyridoxal 5'-phosphate</name>
        <dbReference type="ChEBI" id="CHEBI:597326"/>
    </cofactor>
</comment>
<dbReference type="FunFam" id="3.20.20.10:FF:000002">
    <property type="entry name" value="Alanine racemase"/>
    <property type="match status" value="1"/>
</dbReference>
<comment type="catalytic activity">
    <reaction evidence="1 5">
        <text>L-alanine = D-alanine</text>
        <dbReference type="Rhea" id="RHEA:20249"/>
        <dbReference type="ChEBI" id="CHEBI:57416"/>
        <dbReference type="ChEBI" id="CHEBI:57972"/>
        <dbReference type="EC" id="5.1.1.1"/>
    </reaction>
</comment>
<dbReference type="InterPro" id="IPR000713">
    <property type="entry name" value="Mur_ligase_N"/>
</dbReference>
<dbReference type="InterPro" id="IPR000821">
    <property type="entry name" value="Ala_racemase"/>
</dbReference>
<evidence type="ECO:0000256" key="7">
    <source>
        <dbReference type="PIRSR" id="PIRSR600821-52"/>
    </source>
</evidence>
<name>A0A1I2A6N5_9BACT</name>
<dbReference type="RefSeq" id="WP_093917794.1">
    <property type="nucleotide sequence ID" value="NZ_FONW01000001.1"/>
</dbReference>
<proteinExistence type="inferred from homology"/>
<evidence type="ECO:0000259" key="8">
    <source>
        <dbReference type="SMART" id="SM01005"/>
    </source>
</evidence>
<sequence length="828" mass="92538">MSDLSIKELGSILNGTYQKGALASDFNIRNVAIDSRTLVDPVVTVFFALAGERHDGHQYVSELYEKGVRCFVVSHFPAEFEEFGQAHFIEVKDTLEALQKLASDVRNHFDFPVLAVTGSNGKTVVKEWLFDLLQDQFRIRRSPRSYNSQVGVPVSIWSMQGEADLGILEAGISKPGEMRKLAGLIRPELGILTNIGDAHQENFSSLEEKLEEKLQLFENARLLVFRADTTWIAQQVAKKFKGVSTRLFSWAIEGQQEADLLFGIEKQGQKTRIGFAWDGIQHQVVIPFCDEASIEDACHCLALILVQGWFSSVLATAFEDLQPIAMRLELKEGINGCILINDFYNSDINSLEIALQFQEQQTSSSRQHKTVVLSDMRQSGFPPDQLYAEINRLLMLNKVSRLIGIGETIGKFRSVFQLPSQFFSSTQELLDKHPDNLFADEAILLKGAREFCFEDLAAILQKKYHQTRLEISLNTLVENLNAFRSQIKPGTKIMIMVKAFSYGSGTVEIARALEYQKVDYLAVAVADEGIELRRAGITVPIIVMNPEAHSFDAMIAYHLEPNVYSVEVFKAFYRAAQSAAVSDYPIHIKLETGMHRLGFSKLEELKHLAEEVGGNDTLRIQSVFSHLAATDESLHDDFTKEQYTRFVDLAEEVVSRQKNPVIRHLLNSAGIERFPEFQMEMVRLGIGLYGVAATSAVSVRPVARWVSTISQIKEVDEGETVGYGRKGEVANPKKVAVVPVGYADGYDRRFSNGGGKMWVNGCVVPVIGNVCMDMTMLDVTDVEVKAGDLVELMGSHIHLTELAAWAGTIPYEILTGISQRVKRIYSQE</sequence>
<dbReference type="Pfam" id="PF01225">
    <property type="entry name" value="Mur_ligase"/>
    <property type="match status" value="1"/>
</dbReference>
<feature type="binding site" evidence="5 7">
    <location>
        <position position="772"/>
    </location>
    <ligand>
        <name>substrate</name>
    </ligand>
</feature>
<dbReference type="Gene3D" id="3.20.20.10">
    <property type="entry name" value="Alanine racemase"/>
    <property type="match status" value="1"/>
</dbReference>
<dbReference type="PANTHER" id="PTHR30511">
    <property type="entry name" value="ALANINE RACEMASE"/>
    <property type="match status" value="1"/>
</dbReference>
<dbReference type="Proteomes" id="UP000198964">
    <property type="component" value="Unassembled WGS sequence"/>
</dbReference>
<dbReference type="NCBIfam" id="NF008897">
    <property type="entry name" value="PRK11930.1"/>
    <property type="match status" value="1"/>
</dbReference>
<keyword evidence="4 5" id="KW-0413">Isomerase</keyword>
<dbReference type="GO" id="GO:0008784">
    <property type="term" value="F:alanine racemase activity"/>
    <property type="evidence" value="ECO:0007669"/>
    <property type="project" value="UniProtKB-UniRule"/>
</dbReference>
<evidence type="ECO:0000256" key="4">
    <source>
        <dbReference type="ARBA" id="ARBA00023235"/>
    </source>
</evidence>
<dbReference type="InterPro" id="IPR011079">
    <property type="entry name" value="Ala_racemase_C"/>
</dbReference>
<comment type="function">
    <text evidence="5">Catalyzes the interconversion of L-alanine and D-alanine. May also act on other amino acids.</text>
</comment>
<dbReference type="InterPro" id="IPR029066">
    <property type="entry name" value="PLP-binding_barrel"/>
</dbReference>
<dbReference type="EC" id="5.1.1.1" evidence="5"/>
<evidence type="ECO:0000256" key="1">
    <source>
        <dbReference type="ARBA" id="ARBA00000316"/>
    </source>
</evidence>
<dbReference type="InterPro" id="IPR001608">
    <property type="entry name" value="Ala_racemase_N"/>
</dbReference>
<evidence type="ECO:0000256" key="5">
    <source>
        <dbReference type="HAMAP-Rule" id="MF_01201"/>
    </source>
</evidence>
<organism evidence="9 10">
    <name type="scientific">Sunxiuqinia elliptica</name>
    <dbReference type="NCBI Taxonomy" id="655355"/>
    <lineage>
        <taxon>Bacteria</taxon>
        <taxon>Pseudomonadati</taxon>
        <taxon>Bacteroidota</taxon>
        <taxon>Bacteroidia</taxon>
        <taxon>Marinilabiliales</taxon>
        <taxon>Prolixibacteraceae</taxon>
        <taxon>Sunxiuqinia</taxon>
    </lineage>
</organism>
<feature type="active site" description="Proton acceptor; specific for L-alanine" evidence="5">
    <location>
        <position position="723"/>
    </location>
</feature>
<dbReference type="STRING" id="655355.SAMN05216283_10129"/>
<dbReference type="InterPro" id="IPR036565">
    <property type="entry name" value="Mur-like_cat_sf"/>
</dbReference>
<protein>
    <recommendedName>
        <fullName evidence="5">Alanine racemase</fullName>
        <ecNumber evidence="5">5.1.1.1</ecNumber>
    </recommendedName>
</protein>
<dbReference type="CDD" id="cd00430">
    <property type="entry name" value="PLPDE_III_AR"/>
    <property type="match status" value="1"/>
</dbReference>
<comment type="similarity">
    <text evidence="5">Belongs to the alanine racemase family.</text>
</comment>